<evidence type="ECO:0000256" key="1">
    <source>
        <dbReference type="SAM" id="MobiDB-lite"/>
    </source>
</evidence>
<dbReference type="EMBL" id="CP040396">
    <property type="protein sequence ID" value="QCT03617.1"/>
    <property type="molecule type" value="Genomic_DNA"/>
</dbReference>
<sequence length="203" mass="22377">MKKPPPHDDTGFLFNVDILVKSPSNAFALQQLLQTLNQDEQIIDFRIKSGIELGEIIDQLLQSKKKAFISKAHGKAAEAAVSGSELKAAVVFKPSEAVERPVSPAPAVVQSEAAPLSKPVQPPKGDPKGASAAVDSNPYKWITDYAKDNRLVRMTTNRQGKQFSLPCRILNFDESKQLVTVYHVDEKQVYTFNVNEIDEFQAG</sequence>
<evidence type="ECO:0000313" key="3">
    <source>
        <dbReference type="Proteomes" id="UP000300879"/>
    </source>
</evidence>
<feature type="region of interest" description="Disordered" evidence="1">
    <location>
        <begin position="108"/>
        <end position="133"/>
    </location>
</feature>
<evidence type="ECO:0000313" key="2">
    <source>
        <dbReference type="EMBL" id="QCT03617.1"/>
    </source>
</evidence>
<keyword evidence="3" id="KW-1185">Reference proteome</keyword>
<reference evidence="2 3" key="1">
    <citation type="submission" date="2019-05" db="EMBL/GenBank/DDBJ databases">
        <authorList>
            <person name="Chen C."/>
        </authorList>
    </citation>
    <scope>NUCLEOTIDE SEQUENCE [LARGE SCALE GENOMIC DNA]</scope>
    <source>
        <strain evidence="2 3">HB172198</strain>
    </source>
</reference>
<organism evidence="2 3">
    <name type="scientific">Paenibacillus algicola</name>
    <dbReference type="NCBI Taxonomy" id="2565926"/>
    <lineage>
        <taxon>Bacteria</taxon>
        <taxon>Bacillati</taxon>
        <taxon>Bacillota</taxon>
        <taxon>Bacilli</taxon>
        <taxon>Bacillales</taxon>
        <taxon>Paenibacillaceae</taxon>
        <taxon>Paenibacillus</taxon>
    </lineage>
</organism>
<name>A0A4P8XLG4_9BACL</name>
<dbReference type="Proteomes" id="UP000300879">
    <property type="component" value="Chromosome"/>
</dbReference>
<gene>
    <name evidence="2" type="ORF">E6C60_2906</name>
</gene>
<dbReference type="KEGG" id="palo:E6C60_2906"/>
<dbReference type="RefSeq" id="WP_138226463.1">
    <property type="nucleotide sequence ID" value="NZ_CP040396.1"/>
</dbReference>
<proteinExistence type="predicted"/>
<accession>A0A4P8XLG4</accession>
<dbReference type="AlphaFoldDB" id="A0A4P8XLG4"/>
<dbReference type="OrthoDB" id="2655795at2"/>
<protein>
    <submittedName>
        <fullName evidence="2">Uncharacterized protein</fullName>
    </submittedName>
</protein>